<dbReference type="EMBL" id="KI968830">
    <property type="protein sequence ID" value="EUN21877.1"/>
    <property type="molecule type" value="Genomic_DNA"/>
</dbReference>
<evidence type="ECO:0000313" key="5">
    <source>
        <dbReference type="Proteomes" id="UP000054337"/>
    </source>
</evidence>
<comment type="similarity">
    <text evidence="1">Belongs to the glycosyltransferase 15 family.</text>
</comment>
<organism evidence="4 5">
    <name type="scientific">Bipolaris victoriae (strain FI3)</name>
    <name type="common">Victoria blight of oats agent</name>
    <name type="synonym">Cochliobolus victoriae</name>
    <dbReference type="NCBI Taxonomy" id="930091"/>
    <lineage>
        <taxon>Eukaryota</taxon>
        <taxon>Fungi</taxon>
        <taxon>Dikarya</taxon>
        <taxon>Ascomycota</taxon>
        <taxon>Pezizomycotina</taxon>
        <taxon>Dothideomycetes</taxon>
        <taxon>Pleosporomycetidae</taxon>
        <taxon>Pleosporales</taxon>
        <taxon>Pleosporineae</taxon>
        <taxon>Pleosporaceae</taxon>
        <taxon>Bipolaris</taxon>
    </lineage>
</organism>
<evidence type="ECO:0000256" key="2">
    <source>
        <dbReference type="ARBA" id="ARBA00022676"/>
    </source>
</evidence>
<dbReference type="HOGENOM" id="CLU_1461062_0_0_1"/>
<dbReference type="RefSeq" id="XP_014551451.1">
    <property type="nucleotide sequence ID" value="XM_014695965.1"/>
</dbReference>
<dbReference type="GeneID" id="26254673"/>
<dbReference type="GO" id="GO:0000026">
    <property type="term" value="F:alpha-1,2-mannosyltransferase activity"/>
    <property type="evidence" value="ECO:0007669"/>
    <property type="project" value="TreeGrafter"/>
</dbReference>
<dbReference type="GO" id="GO:0005794">
    <property type="term" value="C:Golgi apparatus"/>
    <property type="evidence" value="ECO:0007669"/>
    <property type="project" value="TreeGrafter"/>
</dbReference>
<evidence type="ECO:0000256" key="3">
    <source>
        <dbReference type="ARBA" id="ARBA00022679"/>
    </source>
</evidence>
<dbReference type="GO" id="GO:0000032">
    <property type="term" value="P:cell wall mannoprotein biosynthetic process"/>
    <property type="evidence" value="ECO:0007669"/>
    <property type="project" value="TreeGrafter"/>
</dbReference>
<dbReference type="AlphaFoldDB" id="W7ECI4"/>
<sequence length="185" mass="21517">MLLEVLFHIHSFTITRPSRPLDAPFHTGFQDPVANMTARKNAVLLMLARNSEVSGAVDSVRSVQKQFNDHFGYPWIFLNDKPWSEEFKEKVSEAVQNTSAAGHAMEEDKIQYAAQEGYHHMCRFQSGTPLSKTPLPSFFHKHPSLLRYKYYWRVEPSIFFTCAIPYDPFAHMRRNKKRYAYTIAL</sequence>
<protein>
    <submittedName>
        <fullName evidence="4">Glycosyltransferase family 15 protein</fullName>
    </submittedName>
</protein>
<dbReference type="PANTHER" id="PTHR31121:SF6">
    <property type="entry name" value="ALPHA-1,2 MANNOSYLTRANSFERASE KTR1"/>
    <property type="match status" value="1"/>
</dbReference>
<proteinExistence type="inferred from homology"/>
<dbReference type="GO" id="GO:0006487">
    <property type="term" value="P:protein N-linked glycosylation"/>
    <property type="evidence" value="ECO:0007669"/>
    <property type="project" value="TreeGrafter"/>
</dbReference>
<reference evidence="4 5" key="1">
    <citation type="journal article" date="2013" name="PLoS Genet.">
        <title>Comparative genome structure, secondary metabolite, and effector coding capacity across Cochliobolus pathogens.</title>
        <authorList>
            <person name="Condon B.J."/>
            <person name="Leng Y."/>
            <person name="Wu D."/>
            <person name="Bushley K.E."/>
            <person name="Ohm R.A."/>
            <person name="Otillar R."/>
            <person name="Martin J."/>
            <person name="Schackwitz W."/>
            <person name="Grimwood J."/>
            <person name="MohdZainudin N."/>
            <person name="Xue C."/>
            <person name="Wang R."/>
            <person name="Manning V.A."/>
            <person name="Dhillon B."/>
            <person name="Tu Z.J."/>
            <person name="Steffenson B.J."/>
            <person name="Salamov A."/>
            <person name="Sun H."/>
            <person name="Lowry S."/>
            <person name="LaButti K."/>
            <person name="Han J."/>
            <person name="Copeland A."/>
            <person name="Lindquist E."/>
            <person name="Barry K."/>
            <person name="Schmutz J."/>
            <person name="Baker S.E."/>
            <person name="Ciuffetti L.M."/>
            <person name="Grigoriev I.V."/>
            <person name="Zhong S."/>
            <person name="Turgeon B.G."/>
        </authorList>
    </citation>
    <scope>NUCLEOTIDE SEQUENCE [LARGE SCALE GENOMIC DNA]</scope>
    <source>
        <strain evidence="4 5">FI3</strain>
    </source>
</reference>
<name>W7ECI4_BIPV3</name>
<evidence type="ECO:0000256" key="1">
    <source>
        <dbReference type="ARBA" id="ARBA00007677"/>
    </source>
</evidence>
<keyword evidence="5" id="KW-1185">Reference proteome</keyword>
<dbReference type="GO" id="GO:0006493">
    <property type="term" value="P:protein O-linked glycosylation"/>
    <property type="evidence" value="ECO:0007669"/>
    <property type="project" value="TreeGrafter"/>
</dbReference>
<dbReference type="GO" id="GO:0016020">
    <property type="term" value="C:membrane"/>
    <property type="evidence" value="ECO:0007669"/>
    <property type="project" value="InterPro"/>
</dbReference>
<dbReference type="InterPro" id="IPR029044">
    <property type="entry name" value="Nucleotide-diphossugar_trans"/>
</dbReference>
<dbReference type="PANTHER" id="PTHR31121">
    <property type="entry name" value="ALPHA-1,2 MANNOSYLTRANSFERASE KTR1"/>
    <property type="match status" value="1"/>
</dbReference>
<dbReference type="Proteomes" id="UP000054337">
    <property type="component" value="Unassembled WGS sequence"/>
</dbReference>
<dbReference type="Pfam" id="PF01793">
    <property type="entry name" value="Glyco_transf_15"/>
    <property type="match status" value="2"/>
</dbReference>
<keyword evidence="2" id="KW-0328">Glycosyltransferase</keyword>
<dbReference type="SUPFAM" id="SSF53448">
    <property type="entry name" value="Nucleotide-diphospho-sugar transferases"/>
    <property type="match status" value="1"/>
</dbReference>
<evidence type="ECO:0000313" key="4">
    <source>
        <dbReference type="EMBL" id="EUN21877.1"/>
    </source>
</evidence>
<dbReference type="Gene3D" id="3.90.550.10">
    <property type="entry name" value="Spore Coat Polysaccharide Biosynthesis Protein SpsA, Chain A"/>
    <property type="match status" value="1"/>
</dbReference>
<accession>W7ECI4</accession>
<keyword evidence="3" id="KW-0808">Transferase</keyword>
<dbReference type="OrthoDB" id="439943at2759"/>
<gene>
    <name evidence="4" type="ORF">COCVIDRAFT_31023</name>
</gene>
<dbReference type="InterPro" id="IPR002685">
    <property type="entry name" value="Glyco_trans_15"/>
</dbReference>